<keyword evidence="2" id="KW-1185">Reference proteome</keyword>
<reference evidence="1 2" key="1">
    <citation type="submission" date="2022-01" db="EMBL/GenBank/DDBJ databases">
        <authorList>
            <person name="Xiong W."/>
            <person name="Schranz E."/>
        </authorList>
    </citation>
    <scope>NUCLEOTIDE SEQUENCE [LARGE SCALE GENOMIC DNA]</scope>
</reference>
<protein>
    <submittedName>
        <fullName evidence="1">Uncharacterized protein</fullName>
    </submittedName>
</protein>
<dbReference type="Proteomes" id="UP001157418">
    <property type="component" value="Unassembled WGS sequence"/>
</dbReference>
<sequence length="102" mass="11821">MPQSVRSTVCRILPNLSVKVKIEQKTLPSPQLKVDTLLLVDNKDDKLQYNDDDFIQTQVTNFLLLLRHSQQIPLRRTPLFRPQAGVVLSIQRNFEVSSTRFM</sequence>
<evidence type="ECO:0000313" key="2">
    <source>
        <dbReference type="Proteomes" id="UP001157418"/>
    </source>
</evidence>
<accession>A0AAU9MXN2</accession>
<gene>
    <name evidence="1" type="ORF">LVIROSA_LOCUS18345</name>
</gene>
<name>A0AAU9MXN2_9ASTR</name>
<organism evidence="1 2">
    <name type="scientific">Lactuca virosa</name>
    <dbReference type="NCBI Taxonomy" id="75947"/>
    <lineage>
        <taxon>Eukaryota</taxon>
        <taxon>Viridiplantae</taxon>
        <taxon>Streptophyta</taxon>
        <taxon>Embryophyta</taxon>
        <taxon>Tracheophyta</taxon>
        <taxon>Spermatophyta</taxon>
        <taxon>Magnoliopsida</taxon>
        <taxon>eudicotyledons</taxon>
        <taxon>Gunneridae</taxon>
        <taxon>Pentapetalae</taxon>
        <taxon>asterids</taxon>
        <taxon>campanulids</taxon>
        <taxon>Asterales</taxon>
        <taxon>Asteraceae</taxon>
        <taxon>Cichorioideae</taxon>
        <taxon>Cichorieae</taxon>
        <taxon>Lactucinae</taxon>
        <taxon>Lactuca</taxon>
    </lineage>
</organism>
<evidence type="ECO:0000313" key="1">
    <source>
        <dbReference type="EMBL" id="CAH1431635.1"/>
    </source>
</evidence>
<comment type="caution">
    <text evidence="1">The sequence shown here is derived from an EMBL/GenBank/DDBJ whole genome shotgun (WGS) entry which is preliminary data.</text>
</comment>
<dbReference type="AlphaFoldDB" id="A0AAU9MXN2"/>
<proteinExistence type="predicted"/>
<dbReference type="EMBL" id="CAKMRJ010003334">
    <property type="protein sequence ID" value="CAH1431635.1"/>
    <property type="molecule type" value="Genomic_DNA"/>
</dbReference>